<feature type="transmembrane region" description="Helical" evidence="1">
    <location>
        <begin position="47"/>
        <end position="63"/>
    </location>
</feature>
<reference evidence="4" key="1">
    <citation type="submission" date="2016-11" db="EMBL/GenBank/DDBJ databases">
        <authorList>
            <person name="Varghese N."/>
            <person name="Submissions S."/>
        </authorList>
    </citation>
    <scope>NUCLEOTIDE SEQUENCE [LARGE SCALE GENOMIC DNA]</scope>
    <source>
        <strain evidence="4">DSM 26884</strain>
    </source>
</reference>
<evidence type="ECO:0008006" key="6">
    <source>
        <dbReference type="Google" id="ProtNLM"/>
    </source>
</evidence>
<dbReference type="GeneID" id="92714690"/>
<dbReference type="Proteomes" id="UP000286075">
    <property type="component" value="Unassembled WGS sequence"/>
</dbReference>
<feature type="transmembrane region" description="Helical" evidence="1">
    <location>
        <begin position="7"/>
        <end position="27"/>
    </location>
</feature>
<evidence type="ECO:0000313" key="5">
    <source>
        <dbReference type="Proteomes" id="UP000286075"/>
    </source>
</evidence>
<feature type="transmembrane region" description="Helical" evidence="1">
    <location>
        <begin position="75"/>
        <end position="93"/>
    </location>
</feature>
<name>A0A1M6LIX7_9BACE</name>
<dbReference type="EMBL" id="QSCF01000005">
    <property type="protein sequence ID" value="RGX80179.1"/>
    <property type="molecule type" value="Genomic_DNA"/>
</dbReference>
<keyword evidence="1" id="KW-0812">Transmembrane</keyword>
<protein>
    <recommendedName>
        <fullName evidence="6">Transmembrane protein</fullName>
    </recommendedName>
</protein>
<proteinExistence type="predicted"/>
<dbReference type="eggNOG" id="ENOG5033XBP">
    <property type="taxonomic scope" value="Bacteria"/>
</dbReference>
<dbReference type="AlphaFoldDB" id="A0A1M6LIX7"/>
<accession>A0A1M6LIX7</accession>
<evidence type="ECO:0000313" key="3">
    <source>
        <dbReference type="EMBL" id="SHJ71098.1"/>
    </source>
</evidence>
<feature type="transmembrane region" description="Helical" evidence="1">
    <location>
        <begin position="105"/>
        <end position="123"/>
    </location>
</feature>
<sequence length="137" mass="15711">MKALLPVYCRLLGYFVIALALFIPIMLYITGKMTDANLLFYKECSKLLMMLGALMIIFALTKNENKETEVIRNKAVRNAMFLTVFFIFGGMLYRVAKGDVMSVDSSSFLIFLILNILCLEFGIKKARVDGLFKRERR</sequence>
<evidence type="ECO:0000313" key="4">
    <source>
        <dbReference type="Proteomes" id="UP000184192"/>
    </source>
</evidence>
<dbReference type="OrthoDB" id="1049089at2"/>
<organism evidence="3 4">
    <name type="scientific">Bacteroides stercorirosoris</name>
    <dbReference type="NCBI Taxonomy" id="871324"/>
    <lineage>
        <taxon>Bacteria</taxon>
        <taxon>Pseudomonadati</taxon>
        <taxon>Bacteroidota</taxon>
        <taxon>Bacteroidia</taxon>
        <taxon>Bacteroidales</taxon>
        <taxon>Bacteroidaceae</taxon>
        <taxon>Bacteroides</taxon>
    </lineage>
</organism>
<dbReference type="RefSeq" id="WP_025834692.1">
    <property type="nucleotide sequence ID" value="NZ_CABMFG010000005.1"/>
</dbReference>
<keyword evidence="1" id="KW-1133">Transmembrane helix</keyword>
<keyword evidence="4" id="KW-1185">Reference proteome</keyword>
<reference evidence="3" key="2">
    <citation type="submission" date="2016-11" db="EMBL/GenBank/DDBJ databases">
        <authorList>
            <person name="Jaros S."/>
            <person name="Januszkiewicz K."/>
            <person name="Wedrychowicz H."/>
        </authorList>
    </citation>
    <scope>NUCLEOTIDE SEQUENCE [LARGE SCALE GENOMIC DNA]</scope>
    <source>
        <strain evidence="3">DSM 26884</strain>
    </source>
</reference>
<dbReference type="Proteomes" id="UP000184192">
    <property type="component" value="Unassembled WGS sequence"/>
</dbReference>
<evidence type="ECO:0000256" key="1">
    <source>
        <dbReference type="SAM" id="Phobius"/>
    </source>
</evidence>
<gene>
    <name evidence="2" type="ORF">DXA68_04430</name>
    <name evidence="3" type="ORF">SAMN05444350_14912</name>
</gene>
<evidence type="ECO:0000313" key="2">
    <source>
        <dbReference type="EMBL" id="RGX80179.1"/>
    </source>
</evidence>
<dbReference type="EMBL" id="FQZN01000049">
    <property type="protein sequence ID" value="SHJ71098.1"/>
    <property type="molecule type" value="Genomic_DNA"/>
</dbReference>
<keyword evidence="1" id="KW-0472">Membrane</keyword>
<reference evidence="2 5" key="3">
    <citation type="submission" date="2018-08" db="EMBL/GenBank/DDBJ databases">
        <title>A genome reference for cultivated species of the human gut microbiota.</title>
        <authorList>
            <person name="Zou Y."/>
            <person name="Xue W."/>
            <person name="Luo G."/>
        </authorList>
    </citation>
    <scope>NUCLEOTIDE SEQUENCE [LARGE SCALE GENOMIC DNA]</scope>
    <source>
        <strain evidence="2 5">OF03-9BH</strain>
    </source>
</reference>